<dbReference type="InterPro" id="IPR036291">
    <property type="entry name" value="NAD(P)-bd_dom_sf"/>
</dbReference>
<dbReference type="Gene3D" id="3.40.50.720">
    <property type="entry name" value="NAD(P)-binding Rossmann-like Domain"/>
    <property type="match status" value="1"/>
</dbReference>
<name>A0A382KN80_9ZZZZ</name>
<organism evidence="1">
    <name type="scientific">marine metagenome</name>
    <dbReference type="NCBI Taxonomy" id="408172"/>
    <lineage>
        <taxon>unclassified sequences</taxon>
        <taxon>metagenomes</taxon>
        <taxon>ecological metagenomes</taxon>
    </lineage>
</organism>
<gene>
    <name evidence="1" type="ORF">METZ01_LOCUS277889</name>
</gene>
<evidence type="ECO:0000313" key="1">
    <source>
        <dbReference type="EMBL" id="SVC25035.1"/>
    </source>
</evidence>
<sequence length="40" mass="4406">MINKLYKKALITGSAEGIGYSILTKLLKNNIEVIAVDKNK</sequence>
<dbReference type="AlphaFoldDB" id="A0A382KN80"/>
<accession>A0A382KN80</accession>
<reference evidence="1" key="1">
    <citation type="submission" date="2018-05" db="EMBL/GenBank/DDBJ databases">
        <authorList>
            <person name="Lanie J.A."/>
            <person name="Ng W.-L."/>
            <person name="Kazmierczak K.M."/>
            <person name="Andrzejewski T.M."/>
            <person name="Davidsen T.M."/>
            <person name="Wayne K.J."/>
            <person name="Tettelin H."/>
            <person name="Glass J.I."/>
            <person name="Rusch D."/>
            <person name="Podicherti R."/>
            <person name="Tsui H.-C.T."/>
            <person name="Winkler M.E."/>
        </authorList>
    </citation>
    <scope>NUCLEOTIDE SEQUENCE</scope>
</reference>
<proteinExistence type="predicted"/>
<protein>
    <submittedName>
        <fullName evidence="1">Uncharacterized protein</fullName>
    </submittedName>
</protein>
<dbReference type="SUPFAM" id="SSF51735">
    <property type="entry name" value="NAD(P)-binding Rossmann-fold domains"/>
    <property type="match status" value="1"/>
</dbReference>
<feature type="non-terminal residue" evidence="1">
    <location>
        <position position="40"/>
    </location>
</feature>
<dbReference type="EMBL" id="UINC01081313">
    <property type="protein sequence ID" value="SVC25035.1"/>
    <property type="molecule type" value="Genomic_DNA"/>
</dbReference>